<feature type="transmembrane region" description="Helical" evidence="1">
    <location>
        <begin position="12"/>
        <end position="30"/>
    </location>
</feature>
<dbReference type="OrthoDB" id="7057004at2"/>
<protein>
    <recommendedName>
        <fullName evidence="4">DUF1275 domain-containing protein</fullName>
    </recommendedName>
</protein>
<comment type="caution">
    <text evidence="2">The sequence shown here is derived from an EMBL/GenBank/DDBJ whole genome shotgun (WGS) entry which is preliminary data.</text>
</comment>
<proteinExistence type="predicted"/>
<dbReference type="InterPro" id="IPR010699">
    <property type="entry name" value="DUF1275"/>
</dbReference>
<dbReference type="PANTHER" id="PTHR37314">
    <property type="entry name" value="SLR0142 PROTEIN"/>
    <property type="match status" value="1"/>
</dbReference>
<dbReference type="AlphaFoldDB" id="A0A133XVS7"/>
<dbReference type="STRING" id="1393034.HMPREF3192_00644"/>
<dbReference type="Pfam" id="PF06912">
    <property type="entry name" value="DUF1275"/>
    <property type="match status" value="1"/>
</dbReference>
<dbReference type="PANTHER" id="PTHR37314:SF4">
    <property type="entry name" value="UPF0700 TRANSMEMBRANE PROTEIN YOAK"/>
    <property type="match status" value="1"/>
</dbReference>
<evidence type="ECO:0000313" key="3">
    <source>
        <dbReference type="Proteomes" id="UP000070675"/>
    </source>
</evidence>
<dbReference type="RefSeq" id="WP_066305103.1">
    <property type="nucleotide sequence ID" value="NZ_KQ959487.1"/>
</dbReference>
<organism evidence="2 3">
    <name type="scientific">Atopobium deltae</name>
    <dbReference type="NCBI Taxonomy" id="1393034"/>
    <lineage>
        <taxon>Bacteria</taxon>
        <taxon>Bacillati</taxon>
        <taxon>Actinomycetota</taxon>
        <taxon>Coriobacteriia</taxon>
        <taxon>Coriobacteriales</taxon>
        <taxon>Atopobiaceae</taxon>
        <taxon>Atopobium</taxon>
    </lineage>
</organism>
<dbReference type="PATRIC" id="fig|1393034.3.peg.624"/>
<sequence>MRHAQYTAESIELAIFLALSGGLMDAYSYLMRDQVFANAQTGNLLLLGVHVASGNFSYISHYAMPVIAFALGIAFIHFISLYWVSSRVSWHTIAVAIEIALLLGVGCIPAGQSLLANSLTSLACGIQVQAFRRLHGFPFATTMCIGNLRAGMQELISYISTSDPNVLEGIFLHYGTIACFVAGAIVGSKLVPLFGIHTIWGCCALLSVGLIILLVDTRQRIENKRKKHEAEKRSLAHE</sequence>
<evidence type="ECO:0000256" key="1">
    <source>
        <dbReference type="SAM" id="Phobius"/>
    </source>
</evidence>
<gene>
    <name evidence="2" type="ORF">HMPREF3192_00644</name>
</gene>
<keyword evidence="1" id="KW-0472">Membrane</keyword>
<reference evidence="3" key="1">
    <citation type="submission" date="2016-01" db="EMBL/GenBank/DDBJ databases">
        <authorList>
            <person name="Mitreva M."/>
            <person name="Pepin K.H."/>
            <person name="Mihindukulasuriya K.A."/>
            <person name="Fulton R."/>
            <person name="Fronick C."/>
            <person name="O'Laughlin M."/>
            <person name="Miner T."/>
            <person name="Herter B."/>
            <person name="Rosa B.A."/>
            <person name="Cordes M."/>
            <person name="Tomlinson C."/>
            <person name="Wollam A."/>
            <person name="Palsikar V.B."/>
            <person name="Mardis E.R."/>
            <person name="Wilson R.K."/>
        </authorList>
    </citation>
    <scope>NUCLEOTIDE SEQUENCE [LARGE SCALE GENOMIC DNA]</scope>
    <source>
        <strain evidence="3">DNF00019</strain>
    </source>
</reference>
<feature type="transmembrane region" description="Helical" evidence="1">
    <location>
        <begin position="66"/>
        <end position="84"/>
    </location>
</feature>
<name>A0A133XVS7_9ACTN</name>
<keyword evidence="1" id="KW-0812">Transmembrane</keyword>
<keyword evidence="1" id="KW-1133">Transmembrane helix</keyword>
<accession>A0A133XVS7</accession>
<dbReference type="EMBL" id="LSCR01000007">
    <property type="protein sequence ID" value="KXB35030.1"/>
    <property type="molecule type" value="Genomic_DNA"/>
</dbReference>
<dbReference type="Proteomes" id="UP000070675">
    <property type="component" value="Unassembled WGS sequence"/>
</dbReference>
<feature type="transmembrane region" description="Helical" evidence="1">
    <location>
        <begin position="170"/>
        <end position="188"/>
    </location>
</feature>
<evidence type="ECO:0000313" key="2">
    <source>
        <dbReference type="EMBL" id="KXB35030.1"/>
    </source>
</evidence>
<feature type="transmembrane region" description="Helical" evidence="1">
    <location>
        <begin position="194"/>
        <end position="215"/>
    </location>
</feature>
<evidence type="ECO:0008006" key="4">
    <source>
        <dbReference type="Google" id="ProtNLM"/>
    </source>
</evidence>
<keyword evidence="3" id="KW-1185">Reference proteome</keyword>